<keyword evidence="4" id="KW-1185">Reference proteome</keyword>
<dbReference type="Pfam" id="PF02021">
    <property type="entry name" value="UPF0102"/>
    <property type="match status" value="1"/>
</dbReference>
<dbReference type="SUPFAM" id="SSF52980">
    <property type="entry name" value="Restriction endonuclease-like"/>
    <property type="match status" value="1"/>
</dbReference>
<dbReference type="PANTHER" id="PTHR34039:SF1">
    <property type="entry name" value="UPF0102 PROTEIN YRAN"/>
    <property type="match status" value="1"/>
</dbReference>
<organism evidence="3 4">
    <name type="scientific">Roseovarius pelagicus</name>
    <dbReference type="NCBI Taxonomy" id="2980108"/>
    <lineage>
        <taxon>Bacteria</taxon>
        <taxon>Pseudomonadati</taxon>
        <taxon>Pseudomonadota</taxon>
        <taxon>Alphaproteobacteria</taxon>
        <taxon>Rhodobacterales</taxon>
        <taxon>Roseobacteraceae</taxon>
        <taxon>Roseovarius</taxon>
    </lineage>
</organism>
<sequence>MTYHVDIAALPSTALQTRRDRGARAWQSGAAAEDIAARIYDEAGLVLLERRWRGQGGEIDLILQDGDVIVFAEVKQARSHDAARASLRPAQMRRIHAAAAEFLGQQPNGQLSDVRFDLVTVDGTGHCDVMEGALSHI</sequence>
<dbReference type="InterPro" id="IPR011335">
    <property type="entry name" value="Restrct_endonuc-II-like"/>
</dbReference>
<evidence type="ECO:0000313" key="4">
    <source>
        <dbReference type="Proteomes" id="UP001064087"/>
    </source>
</evidence>
<dbReference type="EMBL" id="CP106738">
    <property type="protein sequence ID" value="UXX85050.1"/>
    <property type="molecule type" value="Genomic_DNA"/>
</dbReference>
<protein>
    <recommendedName>
        <fullName evidence="2">UPF0102 protein N7U68_10585</fullName>
    </recommendedName>
</protein>
<proteinExistence type="inferred from homology"/>
<dbReference type="InterPro" id="IPR003509">
    <property type="entry name" value="UPF0102_YraN-like"/>
</dbReference>
<dbReference type="Proteomes" id="UP001064087">
    <property type="component" value="Chromosome"/>
</dbReference>
<evidence type="ECO:0000256" key="1">
    <source>
        <dbReference type="ARBA" id="ARBA00006738"/>
    </source>
</evidence>
<dbReference type="InterPro" id="IPR011856">
    <property type="entry name" value="tRNA_endonuc-like_dom_sf"/>
</dbReference>
<evidence type="ECO:0000256" key="2">
    <source>
        <dbReference type="HAMAP-Rule" id="MF_00048"/>
    </source>
</evidence>
<reference evidence="3" key="1">
    <citation type="submission" date="2022-10" db="EMBL/GenBank/DDBJ databases">
        <title>Roseovarius pelagicus sp. nov., isolated from Arctic seawater.</title>
        <authorList>
            <person name="Hong Y.W."/>
            <person name="Hwang C.Y."/>
        </authorList>
    </citation>
    <scope>NUCLEOTIDE SEQUENCE</scope>
    <source>
        <strain evidence="3">HL-MP18</strain>
    </source>
</reference>
<dbReference type="HAMAP" id="MF_00048">
    <property type="entry name" value="UPF0102"/>
    <property type="match status" value="1"/>
</dbReference>
<dbReference type="RefSeq" id="WP_263049087.1">
    <property type="nucleotide sequence ID" value="NZ_CP106738.1"/>
</dbReference>
<accession>A0ABY6DHM9</accession>
<gene>
    <name evidence="3" type="ORF">N7U68_10585</name>
</gene>
<evidence type="ECO:0000313" key="3">
    <source>
        <dbReference type="EMBL" id="UXX85050.1"/>
    </source>
</evidence>
<name>A0ABY6DHM9_9RHOB</name>
<dbReference type="Gene3D" id="3.40.1350.10">
    <property type="match status" value="1"/>
</dbReference>
<comment type="similarity">
    <text evidence="1 2">Belongs to the UPF0102 family.</text>
</comment>
<dbReference type="PANTHER" id="PTHR34039">
    <property type="entry name" value="UPF0102 PROTEIN YRAN"/>
    <property type="match status" value="1"/>
</dbReference>